<reference evidence="1" key="1">
    <citation type="submission" date="2016-06" db="UniProtKB">
        <authorList>
            <consortium name="WormBaseParasite"/>
        </authorList>
    </citation>
    <scope>IDENTIFICATION</scope>
</reference>
<accession>A0A183L6I4</accession>
<protein>
    <submittedName>
        <fullName evidence="1">Uncharacterized protein</fullName>
    </submittedName>
</protein>
<sequence>MLLRSKLLRSALLPCFYGLYRYLYTPDRLRRKSPSGSV</sequence>
<proteinExistence type="predicted"/>
<dbReference type="AlphaFoldDB" id="A0A183L6I4"/>
<name>A0A183L6I4_9TREM</name>
<evidence type="ECO:0000313" key="1">
    <source>
        <dbReference type="WBParaSite" id="SCUD_0002295601-mRNA-1"/>
    </source>
</evidence>
<organism evidence="1">
    <name type="scientific">Schistosoma curassoni</name>
    <dbReference type="NCBI Taxonomy" id="6186"/>
    <lineage>
        <taxon>Eukaryota</taxon>
        <taxon>Metazoa</taxon>
        <taxon>Spiralia</taxon>
        <taxon>Lophotrochozoa</taxon>
        <taxon>Platyhelminthes</taxon>
        <taxon>Trematoda</taxon>
        <taxon>Digenea</taxon>
        <taxon>Strigeidida</taxon>
        <taxon>Schistosomatoidea</taxon>
        <taxon>Schistosomatidae</taxon>
        <taxon>Schistosoma</taxon>
    </lineage>
</organism>
<dbReference type="WBParaSite" id="SCUD_0002295601-mRNA-1">
    <property type="protein sequence ID" value="SCUD_0002295601-mRNA-1"/>
    <property type="gene ID" value="SCUD_0002295601"/>
</dbReference>